<dbReference type="GeneID" id="43659142"/>
<dbReference type="Gene3D" id="1.20.200.10">
    <property type="entry name" value="Fumarase/aspartase (Central domain)"/>
    <property type="match status" value="1"/>
</dbReference>
<dbReference type="GO" id="GO:0016020">
    <property type="term" value="C:membrane"/>
    <property type="evidence" value="ECO:0007669"/>
    <property type="project" value="UniProtKB-SubCell"/>
</dbReference>
<feature type="transmembrane region" description="Helical" evidence="7">
    <location>
        <begin position="546"/>
        <end position="564"/>
    </location>
</feature>
<feature type="transmembrane region" description="Helical" evidence="7">
    <location>
        <begin position="702"/>
        <end position="725"/>
    </location>
</feature>
<keyword evidence="5 7" id="KW-1133">Transmembrane helix</keyword>
<feature type="transmembrane region" description="Helical" evidence="7">
    <location>
        <begin position="872"/>
        <end position="889"/>
    </location>
</feature>
<dbReference type="Pfam" id="PF10397">
    <property type="entry name" value="ADSL_C"/>
    <property type="match status" value="1"/>
</dbReference>
<proteinExistence type="inferred from homology"/>
<dbReference type="OrthoDB" id="6612291at2759"/>
<evidence type="ECO:0000313" key="10">
    <source>
        <dbReference type="Proteomes" id="UP000326268"/>
    </source>
</evidence>
<gene>
    <name evidence="9" type="ORF">BDV27DRAFT_168147</name>
</gene>
<dbReference type="PRINTS" id="PR00145">
    <property type="entry name" value="ARGSUCLYASE"/>
</dbReference>
<dbReference type="Pfam" id="PF00206">
    <property type="entry name" value="Lyase_1"/>
    <property type="match status" value="1"/>
</dbReference>
<name>A0A5N6ZT22_9EURO</name>
<keyword evidence="6 7" id="KW-0472">Membrane</keyword>
<keyword evidence="3" id="KW-0813">Transport</keyword>
<dbReference type="PANTHER" id="PTHR48022">
    <property type="entry name" value="PLASTIDIC GLUCOSE TRANSPORTER 4"/>
    <property type="match status" value="1"/>
</dbReference>
<protein>
    <submittedName>
        <fullName evidence="9">L-Aspartase-like protein</fullName>
    </submittedName>
</protein>
<feature type="transmembrane region" description="Helical" evidence="7">
    <location>
        <begin position="849"/>
        <end position="866"/>
    </location>
</feature>
<dbReference type="InterPro" id="IPR000362">
    <property type="entry name" value="Fumarate_lyase_fam"/>
</dbReference>
<feature type="transmembrane region" description="Helical" evidence="7">
    <location>
        <begin position="772"/>
        <end position="794"/>
    </location>
</feature>
<evidence type="ECO:0000313" key="9">
    <source>
        <dbReference type="EMBL" id="KAE8360069.1"/>
    </source>
</evidence>
<dbReference type="Proteomes" id="UP000326268">
    <property type="component" value="Unassembled WGS sequence"/>
</dbReference>
<feature type="domain" description="Major facilitator superfamily (MFS) profile" evidence="8">
    <location>
        <begin position="445"/>
        <end position="893"/>
    </location>
</feature>
<dbReference type="InterPro" id="IPR008948">
    <property type="entry name" value="L-Aspartase-like"/>
</dbReference>
<dbReference type="InterPro" id="IPR005829">
    <property type="entry name" value="Sugar_transporter_CS"/>
</dbReference>
<dbReference type="SUPFAM" id="SSF48557">
    <property type="entry name" value="L-aspartase-like"/>
    <property type="match status" value="1"/>
</dbReference>
<feature type="transmembrane region" description="Helical" evidence="7">
    <location>
        <begin position="620"/>
        <end position="637"/>
    </location>
</feature>
<dbReference type="InterPro" id="IPR036259">
    <property type="entry name" value="MFS_trans_sf"/>
</dbReference>
<feature type="transmembrane region" description="Helical" evidence="7">
    <location>
        <begin position="493"/>
        <end position="514"/>
    </location>
</feature>
<comment type="similarity">
    <text evidence="2">Belongs to the major facilitator superfamily. Sugar transporter (TC 2.A.1.1) family.</text>
</comment>
<dbReference type="SUPFAM" id="SSF103473">
    <property type="entry name" value="MFS general substrate transporter"/>
    <property type="match status" value="1"/>
</dbReference>
<dbReference type="InterPro" id="IPR022761">
    <property type="entry name" value="Fumarate_lyase_N"/>
</dbReference>
<dbReference type="CDD" id="cd01597">
    <property type="entry name" value="pCLME"/>
    <property type="match status" value="1"/>
</dbReference>
<sequence>MSISALDSRIFRNLFGTEEVREIFTDEAYAKFLVQTEAALARAESKVNAIPAEVGGAITAVLGNIELELSRETEIVGYPVLPLVMQLVENTPEDLAKYIHWGATTQDVMDNASMLQIKRGLDLVKRDLNRLVDILQVLAEKYRDTPMAGRTHLQHALPCTFGYKCAVYLSSILRHRDRLCEIERRCLLVQFGGAAGTLASLGSDRTGILVRAQLAKELELEDPMITWHVARDNIAEVLNLLALIGGTLGKIALDIIVMSSNELDEVAEPFVPHRGASSTMPQKRNPISSEIILAVSKLLRANASLGLDAMVVDFERLCVKEDSMERNLHSTRGLIVGEAVMMGLAPFVGRQRAHDVVYEACKSAIEHDRVLLDVLKENMEVSEHLNEAKLTQLCDPLNYLGSGQLMVDDVLKRVAEKAGLKAMALFHPQSRYDFGLELNSDPRKLLLVVCPAFILFGYNQSNLGGLVSVTDFTNHFPRIDTVHTQGEQKSSNATIQGVVVATFTLGAMMGCLSCSYTSDRFGRRIVIFAGAILTLLGEVLEASSFQLAQLIIGRVILGAGVGMLSGTVPTWQSECSSSSKRGKHVVLDGLFISVGYVLQAWINLGFYQIKTGSASWRPPIAIPIFFSLILSLVILAMPESPRWLSQQGRMQEARNTLAALKGLHEDDTSIIDELSAIERSLEQSGRTAASLGDMLKMGQDRLLYRFCLCILLQFFQQMSGGNLISVYSTVIFQEGLQMDSETSRILSGGTLTWKLLSCFVGFFAIDRFGRRFVLMVSGTGMATCMMGLAVVTSFPHSNFGAQVASVFFVFLFNFFIPIGFLGANFLYCTEVAPTKLRVAMSSISTANHWLWNFAVTMITPVAINTIGYQYYIVFTCIGFCIPISVYFFYPEVNKFCPAFARVPSVFSTVRYARENPHLALEQDLAQEKGEISHEEKV</sequence>
<feature type="transmembrane region" description="Helical" evidence="7">
    <location>
        <begin position="806"/>
        <end position="828"/>
    </location>
</feature>
<dbReference type="InterPro" id="IPR005828">
    <property type="entry name" value="MFS_sugar_transport-like"/>
</dbReference>
<organism evidence="9 10">
    <name type="scientific">Aspergillus caelatus</name>
    <dbReference type="NCBI Taxonomy" id="61420"/>
    <lineage>
        <taxon>Eukaryota</taxon>
        <taxon>Fungi</taxon>
        <taxon>Dikarya</taxon>
        <taxon>Ascomycota</taxon>
        <taxon>Pezizomycotina</taxon>
        <taxon>Eurotiomycetes</taxon>
        <taxon>Eurotiomycetidae</taxon>
        <taxon>Eurotiales</taxon>
        <taxon>Aspergillaceae</taxon>
        <taxon>Aspergillus</taxon>
        <taxon>Aspergillus subgen. Circumdati</taxon>
    </lineage>
</organism>
<dbReference type="RefSeq" id="XP_031923150.1">
    <property type="nucleotide sequence ID" value="XM_032074696.1"/>
</dbReference>
<evidence type="ECO:0000259" key="8">
    <source>
        <dbReference type="PROSITE" id="PS50850"/>
    </source>
</evidence>
<dbReference type="NCBIfam" id="TIGR00879">
    <property type="entry name" value="SP"/>
    <property type="match status" value="1"/>
</dbReference>
<evidence type="ECO:0000256" key="6">
    <source>
        <dbReference type="ARBA" id="ARBA00023136"/>
    </source>
</evidence>
<dbReference type="Gene3D" id="1.20.1250.20">
    <property type="entry name" value="MFS general substrate transporter like domains"/>
    <property type="match status" value="1"/>
</dbReference>
<dbReference type="InterPro" id="IPR019468">
    <property type="entry name" value="AdenyloSucc_lyase_C"/>
</dbReference>
<feature type="transmembrane region" description="Helical" evidence="7">
    <location>
        <begin position="521"/>
        <end position="540"/>
    </location>
</feature>
<evidence type="ECO:0000256" key="7">
    <source>
        <dbReference type="SAM" id="Phobius"/>
    </source>
</evidence>
<evidence type="ECO:0000256" key="5">
    <source>
        <dbReference type="ARBA" id="ARBA00022989"/>
    </source>
</evidence>
<evidence type="ECO:0000256" key="2">
    <source>
        <dbReference type="ARBA" id="ARBA00010992"/>
    </source>
</evidence>
<accession>A0A5N6ZT22</accession>
<dbReference type="Pfam" id="PF00083">
    <property type="entry name" value="Sugar_tr"/>
    <property type="match status" value="1"/>
</dbReference>
<dbReference type="PROSITE" id="PS00216">
    <property type="entry name" value="SUGAR_TRANSPORT_1"/>
    <property type="match status" value="1"/>
</dbReference>
<reference evidence="9 10" key="1">
    <citation type="submission" date="2019-04" db="EMBL/GenBank/DDBJ databases">
        <title>Friends and foes A comparative genomics studyof 23 Aspergillus species from section Flavi.</title>
        <authorList>
            <consortium name="DOE Joint Genome Institute"/>
            <person name="Kjaerbolling I."/>
            <person name="Vesth T."/>
            <person name="Frisvad J.C."/>
            <person name="Nybo J.L."/>
            <person name="Theobald S."/>
            <person name="Kildgaard S."/>
            <person name="Isbrandt T."/>
            <person name="Kuo A."/>
            <person name="Sato A."/>
            <person name="Lyhne E.K."/>
            <person name="Kogle M.E."/>
            <person name="Wiebenga A."/>
            <person name="Kun R.S."/>
            <person name="Lubbers R.J."/>
            <person name="Makela M.R."/>
            <person name="Barry K."/>
            <person name="Chovatia M."/>
            <person name="Clum A."/>
            <person name="Daum C."/>
            <person name="Haridas S."/>
            <person name="He G."/>
            <person name="LaButti K."/>
            <person name="Lipzen A."/>
            <person name="Mondo S."/>
            <person name="Riley R."/>
            <person name="Salamov A."/>
            <person name="Simmons B.A."/>
            <person name="Magnuson J.K."/>
            <person name="Henrissat B."/>
            <person name="Mortensen U.H."/>
            <person name="Larsen T.O."/>
            <person name="Devries R.P."/>
            <person name="Grigoriev I.V."/>
            <person name="Machida M."/>
            <person name="Baker S.E."/>
            <person name="Andersen M.R."/>
        </authorList>
    </citation>
    <scope>NUCLEOTIDE SEQUENCE [LARGE SCALE GENOMIC DNA]</scope>
    <source>
        <strain evidence="9 10">CBS 763.97</strain>
    </source>
</reference>
<keyword evidence="4 7" id="KW-0812">Transmembrane</keyword>
<dbReference type="InterPro" id="IPR050360">
    <property type="entry name" value="MFS_Sugar_Transporters"/>
</dbReference>
<dbReference type="PROSITE" id="PS50850">
    <property type="entry name" value="MFS"/>
    <property type="match status" value="1"/>
</dbReference>
<dbReference type="Gene3D" id="1.10.40.30">
    <property type="entry name" value="Fumarase/aspartase (C-terminal domain)"/>
    <property type="match status" value="1"/>
</dbReference>
<dbReference type="EMBL" id="ML737792">
    <property type="protein sequence ID" value="KAE8360069.1"/>
    <property type="molecule type" value="Genomic_DNA"/>
</dbReference>
<dbReference type="InterPro" id="IPR020846">
    <property type="entry name" value="MFS_dom"/>
</dbReference>
<evidence type="ECO:0000256" key="4">
    <source>
        <dbReference type="ARBA" id="ARBA00022692"/>
    </source>
</evidence>
<dbReference type="SMART" id="SM00998">
    <property type="entry name" value="ADSL_C"/>
    <property type="match status" value="1"/>
</dbReference>
<dbReference type="Gene3D" id="1.10.275.10">
    <property type="entry name" value="Fumarase/aspartase (N-terminal domain)"/>
    <property type="match status" value="1"/>
</dbReference>
<evidence type="ECO:0000256" key="3">
    <source>
        <dbReference type="ARBA" id="ARBA00022448"/>
    </source>
</evidence>
<dbReference type="PRINTS" id="PR00149">
    <property type="entry name" value="FUMRATELYASE"/>
</dbReference>
<dbReference type="GO" id="GO:0003824">
    <property type="term" value="F:catalytic activity"/>
    <property type="evidence" value="ECO:0007669"/>
    <property type="project" value="InterPro"/>
</dbReference>
<keyword evidence="10" id="KW-1185">Reference proteome</keyword>
<feature type="transmembrane region" description="Helical" evidence="7">
    <location>
        <begin position="745"/>
        <end position="765"/>
    </location>
</feature>
<comment type="subcellular location">
    <subcellularLocation>
        <location evidence="1">Membrane</location>
        <topology evidence="1">Multi-pass membrane protein</topology>
    </subcellularLocation>
</comment>
<dbReference type="InterPro" id="IPR024083">
    <property type="entry name" value="Fumarase/histidase_N"/>
</dbReference>
<evidence type="ECO:0000256" key="1">
    <source>
        <dbReference type="ARBA" id="ARBA00004141"/>
    </source>
</evidence>
<dbReference type="InterPro" id="IPR003663">
    <property type="entry name" value="Sugar/inositol_transpt"/>
</dbReference>
<dbReference type="PANTHER" id="PTHR48022:SF45">
    <property type="entry name" value="MAJOR FACILITATOR SUPERFAMILY (MFS) PROFILE DOMAIN-CONTAINING PROTEIN-RELATED"/>
    <property type="match status" value="1"/>
</dbReference>
<feature type="transmembrane region" description="Helical" evidence="7">
    <location>
        <begin position="585"/>
        <end position="608"/>
    </location>
</feature>
<dbReference type="GO" id="GO:0005351">
    <property type="term" value="F:carbohydrate:proton symporter activity"/>
    <property type="evidence" value="ECO:0007669"/>
    <property type="project" value="TreeGrafter"/>
</dbReference>
<dbReference type="AlphaFoldDB" id="A0A5N6ZT22"/>